<proteinExistence type="predicted"/>
<sequence>MNMEDMVADMEEVVVVVVVIMLLQAVICHNTHFRHKVIVHT</sequence>
<dbReference type="Proteomes" id="UP000194236">
    <property type="component" value="Unassembled WGS sequence"/>
</dbReference>
<accession>A0A1Y3BR47</accession>
<evidence type="ECO:0000313" key="1">
    <source>
        <dbReference type="EMBL" id="OTF83252.1"/>
    </source>
</evidence>
<organism evidence="1 2">
    <name type="scientific">Euroglyphus maynei</name>
    <name type="common">Mayne's house dust mite</name>
    <dbReference type="NCBI Taxonomy" id="6958"/>
    <lineage>
        <taxon>Eukaryota</taxon>
        <taxon>Metazoa</taxon>
        <taxon>Ecdysozoa</taxon>
        <taxon>Arthropoda</taxon>
        <taxon>Chelicerata</taxon>
        <taxon>Arachnida</taxon>
        <taxon>Acari</taxon>
        <taxon>Acariformes</taxon>
        <taxon>Sarcoptiformes</taxon>
        <taxon>Astigmata</taxon>
        <taxon>Psoroptidia</taxon>
        <taxon>Analgoidea</taxon>
        <taxon>Pyroglyphidae</taxon>
        <taxon>Pyroglyphinae</taxon>
        <taxon>Euroglyphus</taxon>
    </lineage>
</organism>
<dbReference type="EMBL" id="MUJZ01004455">
    <property type="protein sequence ID" value="OTF83252.1"/>
    <property type="molecule type" value="Genomic_DNA"/>
</dbReference>
<name>A0A1Y3BR47_EURMA</name>
<gene>
    <name evidence="1" type="ORF">BLA29_011918</name>
</gene>
<protein>
    <submittedName>
        <fullName evidence="1">Uncharacterized protein</fullName>
    </submittedName>
</protein>
<feature type="non-terminal residue" evidence="1">
    <location>
        <position position="41"/>
    </location>
</feature>
<comment type="caution">
    <text evidence="1">The sequence shown here is derived from an EMBL/GenBank/DDBJ whole genome shotgun (WGS) entry which is preliminary data.</text>
</comment>
<reference evidence="1 2" key="1">
    <citation type="submission" date="2017-03" db="EMBL/GenBank/DDBJ databases">
        <title>Genome Survey of Euroglyphus maynei.</title>
        <authorList>
            <person name="Arlian L.G."/>
            <person name="Morgan M.S."/>
            <person name="Rider S.D."/>
        </authorList>
    </citation>
    <scope>NUCLEOTIDE SEQUENCE [LARGE SCALE GENOMIC DNA]</scope>
    <source>
        <strain evidence="1">Arlian Lab</strain>
        <tissue evidence="1">Whole body</tissue>
    </source>
</reference>
<keyword evidence="2" id="KW-1185">Reference proteome</keyword>
<dbReference type="AlphaFoldDB" id="A0A1Y3BR47"/>
<evidence type="ECO:0000313" key="2">
    <source>
        <dbReference type="Proteomes" id="UP000194236"/>
    </source>
</evidence>